<gene>
    <name evidence="1" type="ORF">D6D21_02162</name>
</gene>
<accession>A0AB74J6G0</accession>
<dbReference type="AlphaFoldDB" id="A0AB74J6G0"/>
<dbReference type="Proteomes" id="UP000309076">
    <property type="component" value="Unassembled WGS sequence"/>
</dbReference>
<name>A0AB74J6G0_AURPU</name>
<evidence type="ECO:0000313" key="2">
    <source>
        <dbReference type="Proteomes" id="UP000309076"/>
    </source>
</evidence>
<organism evidence="1 2">
    <name type="scientific">Aureobasidium pullulans</name>
    <name type="common">Black yeast</name>
    <name type="synonym">Pullularia pullulans</name>
    <dbReference type="NCBI Taxonomy" id="5580"/>
    <lineage>
        <taxon>Eukaryota</taxon>
        <taxon>Fungi</taxon>
        <taxon>Dikarya</taxon>
        <taxon>Ascomycota</taxon>
        <taxon>Pezizomycotina</taxon>
        <taxon>Dothideomycetes</taxon>
        <taxon>Dothideomycetidae</taxon>
        <taxon>Dothideales</taxon>
        <taxon>Saccotheciaceae</taxon>
        <taxon>Aureobasidium</taxon>
    </lineage>
</organism>
<evidence type="ECO:0000313" key="1">
    <source>
        <dbReference type="EMBL" id="THW50096.1"/>
    </source>
</evidence>
<comment type="caution">
    <text evidence="1">The sequence shown here is derived from an EMBL/GenBank/DDBJ whole genome shotgun (WGS) entry which is preliminary data.</text>
</comment>
<sequence>MPHELITVTYMHMYLQEHTSGNFNVDVLQDFQDRLKTAEVVQANGGFSQNEFSAATIFRVIAQAVRLHDLGYSILRSKLEYLVTLQFQRLVDIQFRYARERVMRQNPGGTTSNFPASLADPSWPEESRILWVLWILTIARLISYRYAACSYDNALKYLVRSQVRLSPLAHRWTDNVIAEITSCMLTGTTLQPPTDSRGSAWRHPGSDHSLILQPYQIPCPPYMKVTSDSKGTMPTSPMFSWNPAVISESSLNAVVWDIIDPMLLRENPAARY</sequence>
<dbReference type="EMBL" id="QZAM01000024">
    <property type="protein sequence ID" value="THW50096.1"/>
    <property type="molecule type" value="Genomic_DNA"/>
</dbReference>
<proteinExistence type="predicted"/>
<reference evidence="1 2" key="1">
    <citation type="submission" date="2018-10" db="EMBL/GenBank/DDBJ databases">
        <title>Fifty Aureobasidium pullulans genomes reveal a recombining polyextremotolerant generalist.</title>
        <authorList>
            <person name="Gostincar C."/>
            <person name="Turk M."/>
            <person name="Zajc J."/>
            <person name="Gunde-Cimerman N."/>
        </authorList>
    </citation>
    <scope>NUCLEOTIDE SEQUENCE [LARGE SCALE GENOMIC DNA]</scope>
    <source>
        <strain evidence="1 2">EXF-10796</strain>
    </source>
</reference>
<protein>
    <recommendedName>
        <fullName evidence="3">Transcription factor domain-containing protein</fullName>
    </recommendedName>
</protein>
<evidence type="ECO:0008006" key="3">
    <source>
        <dbReference type="Google" id="ProtNLM"/>
    </source>
</evidence>